<reference evidence="3 4" key="1">
    <citation type="submission" date="2018-11" db="EMBL/GenBank/DDBJ databases">
        <title>Proposal to divide the Flavobacteriaceae and reorganize its genera based on Amino Acid Identity values calculated from whole genome sequences.</title>
        <authorList>
            <person name="Nicholson A.C."/>
            <person name="Gulvik C.A."/>
            <person name="Whitney A.M."/>
            <person name="Humrighouse B.W."/>
            <person name="Bell M."/>
            <person name="Holmes B."/>
            <person name="Steigerwalt A.G."/>
            <person name="Villarma A."/>
            <person name="Sheth M."/>
            <person name="Batra D."/>
            <person name="Pryor J."/>
            <person name="Bernardet J.-F."/>
            <person name="Hugo C."/>
            <person name="Kampfer P."/>
            <person name="Newman J."/>
            <person name="McQuiston J.R."/>
        </authorList>
    </citation>
    <scope>NUCLEOTIDE SEQUENCE [LARGE SCALE GENOMIC DNA]</scope>
    <source>
        <strain evidence="1 3">G0207</strain>
        <strain evidence="2 4">H5143</strain>
    </source>
</reference>
<gene>
    <name evidence="1" type="ORF">EG349_17590</name>
    <name evidence="2" type="ORF">EG353_16290</name>
</gene>
<dbReference type="EMBL" id="CP033912">
    <property type="protein sequence ID" value="AZA97982.1"/>
    <property type="molecule type" value="Genomic_DNA"/>
</dbReference>
<evidence type="ECO:0000313" key="3">
    <source>
        <dbReference type="Proteomes" id="UP000274073"/>
    </source>
</evidence>
<evidence type="ECO:0000313" key="2">
    <source>
        <dbReference type="EMBL" id="AZA97982.1"/>
    </source>
</evidence>
<dbReference type="Pfam" id="PF13376">
    <property type="entry name" value="OmdA"/>
    <property type="match status" value="1"/>
</dbReference>
<keyword evidence="4" id="KW-1185">Reference proteome</keyword>
<dbReference type="AlphaFoldDB" id="A0AAD0YGG8"/>
<evidence type="ECO:0000313" key="1">
    <source>
        <dbReference type="EMBL" id="AZA89040.1"/>
    </source>
</evidence>
<evidence type="ECO:0000313" key="4">
    <source>
        <dbReference type="Proteomes" id="UP000281741"/>
    </source>
</evidence>
<dbReference type="RefSeq" id="WP_123855261.1">
    <property type="nucleotide sequence ID" value="NZ_CP033912.1"/>
</dbReference>
<dbReference type="Proteomes" id="UP000274073">
    <property type="component" value="Chromosome"/>
</dbReference>
<name>A0AAD0YGG8_9FLAO</name>
<organism evidence="1 3">
    <name type="scientific">Chryseobacterium shandongense</name>
    <dbReference type="NCBI Taxonomy" id="1493872"/>
    <lineage>
        <taxon>Bacteria</taxon>
        <taxon>Pseudomonadati</taxon>
        <taxon>Bacteroidota</taxon>
        <taxon>Flavobacteriia</taxon>
        <taxon>Flavobacteriales</taxon>
        <taxon>Weeksellaceae</taxon>
        <taxon>Chryseobacterium group</taxon>
        <taxon>Chryseobacterium</taxon>
    </lineage>
</organism>
<proteinExistence type="predicted"/>
<dbReference type="EMBL" id="CP033915">
    <property type="protein sequence ID" value="AZA89040.1"/>
    <property type="molecule type" value="Genomic_DNA"/>
</dbReference>
<dbReference type="Proteomes" id="UP000281741">
    <property type="component" value="Chromosome"/>
</dbReference>
<sequence>MKPTFFSTSQKFRKWLEENHQSEKELLVGFYKVGTGKPSITWPESVDQALCFGWIDGVRRSVDEESYSIRFTPRKPTSIWSAVNIKKMEELTNAGLITEAGQKAFQLRKEEKSGIYSHENETAALSPEFEKQFKANKKAWEFFSSQAPSYKKVMLHWIMSAKQEKTRLSRLEKTIKESEAGKRISLYG</sequence>
<accession>A0AAD0YGG8</accession>
<protein>
    <submittedName>
        <fullName evidence="1">Bacteriocin-protection protein</fullName>
    </submittedName>
</protein>